<feature type="repeat" description="Solcar" evidence="10">
    <location>
        <begin position="57"/>
        <end position="133"/>
    </location>
</feature>
<evidence type="ECO:0000256" key="11">
    <source>
        <dbReference type="RuleBase" id="RU000488"/>
    </source>
</evidence>
<evidence type="ECO:0000256" key="10">
    <source>
        <dbReference type="PROSITE-ProRule" id="PRU00282"/>
    </source>
</evidence>
<sequence>MVMAFSNIFQKQPLIPHFLYSSSSITSASRLPRSDQHNFMIPAPNEPLRKMEMYSPRFYATCAVGGMLSCGLTHLAYTPLHLVKSKMLMDPLKYTSISSGFTVLLLKEQGLRGLFKGWSPTLVGYGAQGALQYTTKYPALIYMAASSSAEVIASIALCPMEAVKFNVQTQPGFARGLIDGLPKFVTSQGALGLYKGLVPLWRYQIPYTMINFTCFEIYETLVFYVLPIPKNECPKSFQVFGSFTGGVATGFMCALAFPHWADELAYINTLRAEIAVKKVGFRDICRLCRPLELQAIIIGILTGVQWGMYDAFKLSFGLPASGGGAPA</sequence>
<comment type="similarity">
    <text evidence="2 11">Belongs to the mitochondrial carrier (TC 2.A.29) family.</text>
</comment>
<dbReference type="InterPro" id="IPR018108">
    <property type="entry name" value="MCP_transmembrane"/>
</dbReference>
<dbReference type="STRING" id="35608.A0A2U1QJR2"/>
<comment type="subcellular location">
    <subcellularLocation>
        <location evidence="1">Mitochondrion inner membrane</location>
        <topology evidence="1">Multi-pass membrane protein</topology>
    </subcellularLocation>
</comment>
<dbReference type="PROSITE" id="PS50920">
    <property type="entry name" value="SOLCAR"/>
    <property type="match status" value="2"/>
</dbReference>
<feature type="transmembrane region" description="Helical" evidence="12">
    <location>
        <begin position="58"/>
        <end position="77"/>
    </location>
</feature>
<organism evidence="13 14">
    <name type="scientific">Artemisia annua</name>
    <name type="common">Sweet wormwood</name>
    <dbReference type="NCBI Taxonomy" id="35608"/>
    <lineage>
        <taxon>Eukaryota</taxon>
        <taxon>Viridiplantae</taxon>
        <taxon>Streptophyta</taxon>
        <taxon>Embryophyta</taxon>
        <taxon>Tracheophyta</taxon>
        <taxon>Spermatophyta</taxon>
        <taxon>Magnoliopsida</taxon>
        <taxon>eudicotyledons</taxon>
        <taxon>Gunneridae</taxon>
        <taxon>Pentapetalae</taxon>
        <taxon>asterids</taxon>
        <taxon>campanulids</taxon>
        <taxon>Asterales</taxon>
        <taxon>Asteraceae</taxon>
        <taxon>Asteroideae</taxon>
        <taxon>Anthemideae</taxon>
        <taxon>Artemisiinae</taxon>
        <taxon>Artemisia</taxon>
    </lineage>
</organism>
<dbReference type="InterPro" id="IPR044677">
    <property type="entry name" value="SLC25A3/Pic2/Mir1-like"/>
</dbReference>
<evidence type="ECO:0000256" key="4">
    <source>
        <dbReference type="ARBA" id="ARBA00022692"/>
    </source>
</evidence>
<gene>
    <name evidence="13" type="ORF">CTI12_AA000290</name>
</gene>
<name>A0A2U1QJR2_ARTAN</name>
<dbReference type="OrthoDB" id="427452at2759"/>
<evidence type="ECO:0000256" key="6">
    <source>
        <dbReference type="ARBA" id="ARBA00022792"/>
    </source>
</evidence>
<keyword evidence="9 10" id="KW-0472">Membrane</keyword>
<keyword evidence="14" id="KW-1185">Reference proteome</keyword>
<proteinExistence type="inferred from homology"/>
<accession>A0A2U1QJR2</accession>
<keyword evidence="8" id="KW-0496">Mitochondrion</keyword>
<keyword evidence="6" id="KW-0999">Mitochondrion inner membrane</keyword>
<protein>
    <submittedName>
        <fullName evidence="13">Carrier protein</fullName>
    </submittedName>
</protein>
<dbReference type="GO" id="GO:0005315">
    <property type="term" value="F:phosphate transmembrane transporter activity"/>
    <property type="evidence" value="ECO:0007669"/>
    <property type="project" value="InterPro"/>
</dbReference>
<evidence type="ECO:0000313" key="14">
    <source>
        <dbReference type="Proteomes" id="UP000245207"/>
    </source>
</evidence>
<keyword evidence="5" id="KW-0677">Repeat</keyword>
<keyword evidence="3 11" id="KW-0813">Transport</keyword>
<evidence type="ECO:0000256" key="9">
    <source>
        <dbReference type="ARBA" id="ARBA00023136"/>
    </source>
</evidence>
<dbReference type="InterPro" id="IPR023395">
    <property type="entry name" value="MCP_dom_sf"/>
</dbReference>
<keyword evidence="4 10" id="KW-0812">Transmembrane</keyword>
<dbReference type="GO" id="GO:0005743">
    <property type="term" value="C:mitochondrial inner membrane"/>
    <property type="evidence" value="ECO:0007669"/>
    <property type="project" value="UniProtKB-SubCell"/>
</dbReference>
<feature type="repeat" description="Solcar" evidence="10">
    <location>
        <begin position="137"/>
        <end position="221"/>
    </location>
</feature>
<dbReference type="AlphaFoldDB" id="A0A2U1QJR2"/>
<evidence type="ECO:0000256" key="7">
    <source>
        <dbReference type="ARBA" id="ARBA00022989"/>
    </source>
</evidence>
<evidence type="ECO:0000256" key="12">
    <source>
        <dbReference type="SAM" id="Phobius"/>
    </source>
</evidence>
<reference evidence="13 14" key="1">
    <citation type="journal article" date="2018" name="Mol. Plant">
        <title>The genome of Artemisia annua provides insight into the evolution of Asteraceae family and artemisinin biosynthesis.</title>
        <authorList>
            <person name="Shen Q."/>
            <person name="Zhang L."/>
            <person name="Liao Z."/>
            <person name="Wang S."/>
            <person name="Yan T."/>
            <person name="Shi P."/>
            <person name="Liu M."/>
            <person name="Fu X."/>
            <person name="Pan Q."/>
            <person name="Wang Y."/>
            <person name="Lv Z."/>
            <person name="Lu X."/>
            <person name="Zhang F."/>
            <person name="Jiang W."/>
            <person name="Ma Y."/>
            <person name="Chen M."/>
            <person name="Hao X."/>
            <person name="Li L."/>
            <person name="Tang Y."/>
            <person name="Lv G."/>
            <person name="Zhou Y."/>
            <person name="Sun X."/>
            <person name="Brodelius P.E."/>
            <person name="Rose J.K.C."/>
            <person name="Tang K."/>
        </authorList>
    </citation>
    <scope>NUCLEOTIDE SEQUENCE [LARGE SCALE GENOMIC DNA]</scope>
    <source>
        <strain evidence="14">cv. Huhao1</strain>
        <tissue evidence="13">Leaf</tissue>
    </source>
</reference>
<dbReference type="GO" id="GO:1990547">
    <property type="term" value="P:mitochondrial phosphate ion transmembrane transport"/>
    <property type="evidence" value="ECO:0007669"/>
    <property type="project" value="InterPro"/>
</dbReference>
<evidence type="ECO:0000256" key="2">
    <source>
        <dbReference type="ARBA" id="ARBA00006375"/>
    </source>
</evidence>
<evidence type="ECO:0000313" key="13">
    <source>
        <dbReference type="EMBL" id="PWA98215.1"/>
    </source>
</evidence>
<dbReference type="Pfam" id="PF00153">
    <property type="entry name" value="Mito_carr"/>
    <property type="match status" value="2"/>
</dbReference>
<evidence type="ECO:0000256" key="5">
    <source>
        <dbReference type="ARBA" id="ARBA00022737"/>
    </source>
</evidence>
<dbReference type="Gene3D" id="1.50.40.10">
    <property type="entry name" value="Mitochondrial carrier domain"/>
    <property type="match status" value="2"/>
</dbReference>
<dbReference type="PANTHER" id="PTHR45671">
    <property type="entry name" value="SOLUTE CARRIER FAMILY 25 (MITOCHONDRIAL CARRIER PHOSPHATE CARRIER), MEMBER 3, LIKE-RELATED-RELATED"/>
    <property type="match status" value="1"/>
</dbReference>
<evidence type="ECO:0000256" key="8">
    <source>
        <dbReference type="ARBA" id="ARBA00023128"/>
    </source>
</evidence>
<evidence type="ECO:0000256" key="3">
    <source>
        <dbReference type="ARBA" id="ARBA00022448"/>
    </source>
</evidence>
<dbReference type="PANTHER" id="PTHR45671:SF10">
    <property type="entry name" value="SOLUTE CARRIER FAMILY 25 MEMBER 3"/>
    <property type="match status" value="1"/>
</dbReference>
<comment type="caution">
    <text evidence="13">The sequence shown here is derived from an EMBL/GenBank/DDBJ whole genome shotgun (WGS) entry which is preliminary data.</text>
</comment>
<dbReference type="Proteomes" id="UP000245207">
    <property type="component" value="Unassembled WGS sequence"/>
</dbReference>
<evidence type="ECO:0000256" key="1">
    <source>
        <dbReference type="ARBA" id="ARBA00004448"/>
    </source>
</evidence>
<dbReference type="EMBL" id="PKPP01000076">
    <property type="protein sequence ID" value="PWA98215.1"/>
    <property type="molecule type" value="Genomic_DNA"/>
</dbReference>
<dbReference type="SUPFAM" id="SSF103506">
    <property type="entry name" value="Mitochondrial carrier"/>
    <property type="match status" value="1"/>
</dbReference>
<keyword evidence="7 12" id="KW-1133">Transmembrane helix</keyword>